<evidence type="ECO:0000313" key="3">
    <source>
        <dbReference type="Proteomes" id="UP000267159"/>
    </source>
</evidence>
<feature type="transmembrane region" description="Helical" evidence="1">
    <location>
        <begin position="35"/>
        <end position="54"/>
    </location>
</feature>
<dbReference type="Proteomes" id="UP000267159">
    <property type="component" value="Unassembled WGS sequence"/>
</dbReference>
<evidence type="ECO:0000256" key="1">
    <source>
        <dbReference type="SAM" id="Phobius"/>
    </source>
</evidence>
<feature type="transmembrane region" description="Helical" evidence="1">
    <location>
        <begin position="66"/>
        <end position="86"/>
    </location>
</feature>
<feature type="transmembrane region" description="Helical" evidence="1">
    <location>
        <begin position="12"/>
        <end position="29"/>
    </location>
</feature>
<dbReference type="EMBL" id="RAZM01000063">
    <property type="protein sequence ID" value="RLT79110.1"/>
    <property type="molecule type" value="Genomic_DNA"/>
</dbReference>
<evidence type="ECO:0000313" key="2">
    <source>
        <dbReference type="EMBL" id="RLT79110.1"/>
    </source>
</evidence>
<name>A0A3L8A9W1_9BACE</name>
<dbReference type="AlphaFoldDB" id="A0A3L8A9W1"/>
<protein>
    <submittedName>
        <fullName evidence="2">DUF2500 family protein</fullName>
    </submittedName>
</protein>
<gene>
    <name evidence="2" type="ORF">D7Y07_15475</name>
</gene>
<comment type="caution">
    <text evidence="2">The sequence shown here is derived from an EMBL/GenBank/DDBJ whole genome shotgun (WGS) entry which is preliminary data.</text>
</comment>
<keyword evidence="1" id="KW-0472">Membrane</keyword>
<dbReference type="RefSeq" id="WP_121766931.1">
    <property type="nucleotide sequence ID" value="NZ_CAJTBC010000059.1"/>
</dbReference>
<organism evidence="2 3">
    <name type="scientific">Bacteroides acidifaciens</name>
    <dbReference type="NCBI Taxonomy" id="85831"/>
    <lineage>
        <taxon>Bacteria</taxon>
        <taxon>Pseudomonadati</taxon>
        <taxon>Bacteroidota</taxon>
        <taxon>Bacteroidia</taxon>
        <taxon>Bacteroidales</taxon>
        <taxon>Bacteroidaceae</taxon>
        <taxon>Bacteroides</taxon>
    </lineage>
</organism>
<reference evidence="2 3" key="1">
    <citation type="submission" date="2018-09" db="EMBL/GenBank/DDBJ databases">
        <title>Murine metabolic-syndrome-specific gut microbial biobank.</title>
        <authorList>
            <person name="Liu C."/>
        </authorList>
    </citation>
    <scope>NUCLEOTIDE SEQUENCE [LARGE SCALE GENOMIC DNA]</scope>
    <source>
        <strain evidence="2 3">0.1X-D8-26</strain>
    </source>
</reference>
<accession>A0A3L8A9W1</accession>
<sequence>MKSVFIKVLRVLMLFIVIISWAVGYIVYEDTLADWWIPVGVALMIAALTIPFYKKWAWLTAGEDKILNLLSHVICVGAVSYALFLVGNYCLADPASTQEEKVIVQKKYQKTYKKTRRVGRRHYVSDGVRKEYYLQVAFENGTVETLHVSLSTYNKTRTGKTKTLTLQKGFFGLPVITKGL</sequence>
<keyword evidence="1" id="KW-0812">Transmembrane</keyword>
<proteinExistence type="predicted"/>
<keyword evidence="1" id="KW-1133">Transmembrane helix</keyword>